<dbReference type="PANTHER" id="PTHR13789:SF318">
    <property type="entry name" value="GERANYLGERANYL DIPHOSPHATE REDUCTASE"/>
    <property type="match status" value="1"/>
</dbReference>
<comment type="cofactor">
    <cofactor evidence="1">
        <name>FAD</name>
        <dbReference type="ChEBI" id="CHEBI:57692"/>
    </cofactor>
</comment>
<dbReference type="EMBL" id="CP104694">
    <property type="protein sequence ID" value="UXI69432.1"/>
    <property type="molecule type" value="Genomic_DNA"/>
</dbReference>
<accession>A0ABY6BNQ6</accession>
<evidence type="ECO:0000256" key="5">
    <source>
        <dbReference type="ARBA" id="ARBA00023033"/>
    </source>
</evidence>
<evidence type="ECO:0000256" key="1">
    <source>
        <dbReference type="ARBA" id="ARBA00001974"/>
    </source>
</evidence>
<evidence type="ECO:0000259" key="6">
    <source>
        <dbReference type="Pfam" id="PF01494"/>
    </source>
</evidence>
<dbReference type="InterPro" id="IPR050493">
    <property type="entry name" value="FAD-dep_Monooxygenase_BioMet"/>
</dbReference>
<dbReference type="SUPFAM" id="SSF51905">
    <property type="entry name" value="FAD/NAD(P)-binding domain"/>
    <property type="match status" value="1"/>
</dbReference>
<organism evidence="7 8">
    <name type="scientific">Tahibacter amnicola</name>
    <dbReference type="NCBI Taxonomy" id="2976241"/>
    <lineage>
        <taxon>Bacteria</taxon>
        <taxon>Pseudomonadati</taxon>
        <taxon>Pseudomonadota</taxon>
        <taxon>Gammaproteobacteria</taxon>
        <taxon>Lysobacterales</taxon>
        <taxon>Rhodanobacteraceae</taxon>
        <taxon>Tahibacter</taxon>
    </lineage>
</organism>
<keyword evidence="5 7" id="KW-0503">Monooxygenase</keyword>
<dbReference type="GO" id="GO:0004497">
    <property type="term" value="F:monooxygenase activity"/>
    <property type="evidence" value="ECO:0007669"/>
    <property type="project" value="UniProtKB-KW"/>
</dbReference>
<keyword evidence="8" id="KW-1185">Reference proteome</keyword>
<keyword evidence="4" id="KW-0560">Oxidoreductase</keyword>
<dbReference type="PANTHER" id="PTHR13789">
    <property type="entry name" value="MONOOXYGENASE"/>
    <property type="match status" value="1"/>
</dbReference>
<dbReference type="InterPro" id="IPR002938">
    <property type="entry name" value="FAD-bd"/>
</dbReference>
<proteinExistence type="predicted"/>
<dbReference type="Pfam" id="PF01494">
    <property type="entry name" value="FAD_binding_3"/>
    <property type="match status" value="1"/>
</dbReference>
<dbReference type="Gene3D" id="3.50.50.60">
    <property type="entry name" value="FAD/NAD(P)-binding domain"/>
    <property type="match status" value="1"/>
</dbReference>
<evidence type="ECO:0000256" key="4">
    <source>
        <dbReference type="ARBA" id="ARBA00023002"/>
    </source>
</evidence>
<sequence>MDIAIVGYGTAGQAVSLFLAQQGHRLEIFERAPEPGPVGAGVLLQPTGLSVLAQLGRFEAAIACGERIHRLCGETSGGRRILDMAYAGLDPAWFGLGIQRGALFELLRDPSLTPALRAGTRIERVDSSSGLLWDDAGRKHGPYDLVIVAGGAASTLRSGAVVRRDRPYRWGALWGLCVDAERRFHGRLQQRYAAARRMAGVLPVGRLPGEPESARRVALFWSLPEDAIPAAMARDVSLWRHEVTQLWPEARPLADSIGDMRQLAPGCYRDTVLARYYEGRVAWLGDAAHSMSPQLGQGANLALLDAAALARCLAGTPNRASALAAFDRERRSHVWIYQFISRWLTPLFQSDLDRAAALRDRFFDPLARMPFLRTEMLKVLAGVKRGLFGTTGVPPLPATSAELQSPVESGAT</sequence>
<protein>
    <submittedName>
        <fullName evidence="7">FAD-dependent monooxygenase</fullName>
    </submittedName>
</protein>
<dbReference type="PRINTS" id="PR00420">
    <property type="entry name" value="RNGMNOXGNASE"/>
</dbReference>
<keyword evidence="3" id="KW-0274">FAD</keyword>
<gene>
    <name evidence="7" type="ORF">N4264_07225</name>
</gene>
<evidence type="ECO:0000256" key="2">
    <source>
        <dbReference type="ARBA" id="ARBA00022630"/>
    </source>
</evidence>
<feature type="domain" description="FAD-binding" evidence="6">
    <location>
        <begin position="238"/>
        <end position="335"/>
    </location>
</feature>
<dbReference type="RefSeq" id="WP_261696387.1">
    <property type="nucleotide sequence ID" value="NZ_CP104694.1"/>
</dbReference>
<reference evidence="7" key="1">
    <citation type="submission" date="2022-09" db="EMBL/GenBank/DDBJ databases">
        <title>Tahibacter sp. nov., isolated from a fresh water.</title>
        <authorList>
            <person name="Baek J.H."/>
            <person name="Lee J.K."/>
            <person name="Kim J.M."/>
            <person name="Jeon C.O."/>
        </authorList>
    </citation>
    <scope>NUCLEOTIDE SEQUENCE</scope>
    <source>
        <strain evidence="7">W38</strain>
    </source>
</reference>
<dbReference type="Proteomes" id="UP001064632">
    <property type="component" value="Chromosome"/>
</dbReference>
<dbReference type="InterPro" id="IPR036188">
    <property type="entry name" value="FAD/NAD-bd_sf"/>
</dbReference>
<keyword evidence="2" id="KW-0285">Flavoprotein</keyword>
<evidence type="ECO:0000313" key="8">
    <source>
        <dbReference type="Proteomes" id="UP001064632"/>
    </source>
</evidence>
<name>A0ABY6BNQ6_9GAMM</name>
<evidence type="ECO:0000256" key="3">
    <source>
        <dbReference type="ARBA" id="ARBA00022827"/>
    </source>
</evidence>
<evidence type="ECO:0000313" key="7">
    <source>
        <dbReference type="EMBL" id="UXI69432.1"/>
    </source>
</evidence>